<dbReference type="GO" id="GO:0008270">
    <property type="term" value="F:zinc ion binding"/>
    <property type="evidence" value="ECO:0007669"/>
    <property type="project" value="UniProtKB-KW"/>
</dbReference>
<feature type="compositionally biased region" description="Polar residues" evidence="2">
    <location>
        <begin position="121"/>
        <end position="139"/>
    </location>
</feature>
<evidence type="ECO:0000259" key="3">
    <source>
        <dbReference type="PROSITE" id="PS50103"/>
    </source>
</evidence>
<proteinExistence type="predicted"/>
<reference evidence="4" key="1">
    <citation type="submission" date="2023-06" db="EMBL/GenBank/DDBJ databases">
        <authorList>
            <person name="Noh H."/>
        </authorList>
    </citation>
    <scope>NUCLEOTIDE SEQUENCE</scope>
    <source>
        <strain evidence="4">DUCC20226</strain>
    </source>
</reference>
<feature type="compositionally biased region" description="Low complexity" evidence="2">
    <location>
        <begin position="585"/>
        <end position="607"/>
    </location>
</feature>
<accession>A0AAD9ST30</accession>
<feature type="compositionally biased region" description="Low complexity" evidence="2">
    <location>
        <begin position="532"/>
        <end position="544"/>
    </location>
</feature>
<evidence type="ECO:0000313" key="4">
    <source>
        <dbReference type="EMBL" id="KAK2615880.1"/>
    </source>
</evidence>
<feature type="region of interest" description="Disordered" evidence="2">
    <location>
        <begin position="513"/>
        <end position="666"/>
    </location>
</feature>
<evidence type="ECO:0000256" key="1">
    <source>
        <dbReference type="PROSITE-ProRule" id="PRU00723"/>
    </source>
</evidence>
<keyword evidence="1" id="KW-0862">Zinc</keyword>
<protein>
    <recommendedName>
        <fullName evidence="3">C3H1-type domain-containing protein</fullName>
    </recommendedName>
</protein>
<comment type="caution">
    <text evidence="4">The sequence shown here is derived from an EMBL/GenBank/DDBJ whole genome shotgun (WGS) entry which is preliminary data.</text>
</comment>
<feature type="compositionally biased region" description="Low complexity" evidence="2">
    <location>
        <begin position="184"/>
        <end position="200"/>
    </location>
</feature>
<keyword evidence="1" id="KW-0479">Metal-binding</keyword>
<dbReference type="AlphaFoldDB" id="A0AAD9ST30"/>
<feature type="zinc finger region" description="C3H1-type" evidence="1">
    <location>
        <begin position="411"/>
        <end position="440"/>
    </location>
</feature>
<evidence type="ECO:0000313" key="5">
    <source>
        <dbReference type="Proteomes" id="UP001265746"/>
    </source>
</evidence>
<dbReference type="Proteomes" id="UP001265746">
    <property type="component" value="Unassembled WGS sequence"/>
</dbReference>
<dbReference type="EMBL" id="JAUJFL010000001">
    <property type="protein sequence ID" value="KAK2615880.1"/>
    <property type="molecule type" value="Genomic_DNA"/>
</dbReference>
<keyword evidence="1" id="KW-0863">Zinc-finger</keyword>
<dbReference type="InterPro" id="IPR000571">
    <property type="entry name" value="Znf_CCCH"/>
</dbReference>
<evidence type="ECO:0000256" key="2">
    <source>
        <dbReference type="SAM" id="MobiDB-lite"/>
    </source>
</evidence>
<organism evidence="4 5">
    <name type="scientific">Phomopsis amygdali</name>
    <name type="common">Fusicoccum amygdali</name>
    <dbReference type="NCBI Taxonomy" id="1214568"/>
    <lineage>
        <taxon>Eukaryota</taxon>
        <taxon>Fungi</taxon>
        <taxon>Dikarya</taxon>
        <taxon>Ascomycota</taxon>
        <taxon>Pezizomycotina</taxon>
        <taxon>Sordariomycetes</taxon>
        <taxon>Sordariomycetidae</taxon>
        <taxon>Diaporthales</taxon>
        <taxon>Diaporthaceae</taxon>
        <taxon>Diaporthe</taxon>
    </lineage>
</organism>
<keyword evidence="5" id="KW-1185">Reference proteome</keyword>
<feature type="compositionally biased region" description="Polar residues" evidence="2">
    <location>
        <begin position="392"/>
        <end position="401"/>
    </location>
</feature>
<feature type="compositionally biased region" description="Polar residues" evidence="2">
    <location>
        <begin position="34"/>
        <end position="53"/>
    </location>
</feature>
<name>A0AAD9ST30_PHOAM</name>
<feature type="region of interest" description="Disordered" evidence="2">
    <location>
        <begin position="21"/>
        <end position="139"/>
    </location>
</feature>
<feature type="compositionally biased region" description="Low complexity" evidence="2">
    <location>
        <begin position="21"/>
        <end position="33"/>
    </location>
</feature>
<feature type="region of interest" description="Disordered" evidence="2">
    <location>
        <begin position="179"/>
        <end position="200"/>
    </location>
</feature>
<feature type="region of interest" description="Disordered" evidence="2">
    <location>
        <begin position="391"/>
        <end position="411"/>
    </location>
</feature>
<gene>
    <name evidence="4" type="ORF">N8I77_002603</name>
</gene>
<sequence length="666" mass="69220">MEAHPGHDLAGLRLSPNIASDVSCSSGPCSVVSTRETSPASSTHHPLETTSTDPDMFKPRSDQIPRSDHIPGTPSPGPDLSRPRPGQVAGLASPLEMNPNQFQSANDRRSKLAVDNPRASHASSGTTAGGNNTSHHLQPTTVGRSLAPIAPLHLPSAHLPSSTIPRGLSTTNWRSSTASLDSLTAPSTTTSSGCTSSASGTNTKNLAIVGSSNLLGLPISSVDLSNHNSLLGHNSYVPTAGLSSNTPTSAFHHDFRHFERHQGARNNEKMHPQTGKLIADSDMDQAMSYCYDRGGGQYTRLVPVDMLPIELKDIPRRVNTDEGMIVLPVPHQPGPDGQLANIQLESVVTPPTSPNGVSTDNIQSRIDSIINSSPGASSSALVLSTRGFDGATNRSLTTQNHAGGAPGGGPRREKIYCDKWIHDGTCAFTQQGCKYKHEMPHDRETQEKLGLFHGYPAWWKKQAVEQQRPLAIDDRPVSVGPARGSFPTSVSAGVLGSSLSSAVVSSNWRSGAGNVGDGGVQGTTSPTAPAAGSSGSSGLSRSGSIGFGGSSRGTARQPRTFASFQPATYGPIAPPSRAGTGGSSGTSTGFPTTRNTRALTTSSTASTDDGPRGSGAPFYRSVFDPSNPFAALGSHSSQARGRQEESSSGDTATNSGEEGEQRGAPL</sequence>
<feature type="compositionally biased region" description="Polar residues" evidence="2">
    <location>
        <begin position="634"/>
        <end position="656"/>
    </location>
</feature>
<dbReference type="PROSITE" id="PS50103">
    <property type="entry name" value="ZF_C3H1"/>
    <property type="match status" value="1"/>
</dbReference>
<feature type="domain" description="C3H1-type" evidence="3">
    <location>
        <begin position="411"/>
        <end position="440"/>
    </location>
</feature>
<feature type="compositionally biased region" description="Basic and acidic residues" evidence="2">
    <location>
        <begin position="55"/>
        <end position="69"/>
    </location>
</feature>